<dbReference type="EMBL" id="RCHU01000338">
    <property type="protein sequence ID" value="TKS06838.1"/>
    <property type="molecule type" value="Genomic_DNA"/>
</dbReference>
<sequence length="126" mass="13693">MSSQHGSTSNSDPSNAYSSEPSIFMSTSCGVRGKTNLAWGHCKEALELSVGSSSILLSLPHSRFLSAHSTQSVTDTSFGVRKKTKIFRSESNKPLPKYPSFLQGRSGCVCFTCLVKVLFLQVNKLK</sequence>
<dbReference type="AlphaFoldDB" id="A0A4U5Q920"/>
<accession>A0A4U5Q920</accession>
<protein>
    <submittedName>
        <fullName evidence="1">Uncharacterized protein</fullName>
    </submittedName>
</protein>
<reference evidence="1" key="1">
    <citation type="submission" date="2018-10" db="EMBL/GenBank/DDBJ databases">
        <title>Population genomic analysis revealed the cold adaptation of white poplar.</title>
        <authorList>
            <person name="Liu Y.-J."/>
        </authorList>
    </citation>
    <scope>NUCLEOTIDE SEQUENCE [LARGE SCALE GENOMIC DNA]</scope>
    <source>
        <strain evidence="1">PAL-ZL1</strain>
    </source>
</reference>
<organism evidence="1">
    <name type="scientific">Populus alba</name>
    <name type="common">White poplar</name>
    <dbReference type="NCBI Taxonomy" id="43335"/>
    <lineage>
        <taxon>Eukaryota</taxon>
        <taxon>Viridiplantae</taxon>
        <taxon>Streptophyta</taxon>
        <taxon>Embryophyta</taxon>
        <taxon>Tracheophyta</taxon>
        <taxon>Spermatophyta</taxon>
        <taxon>Magnoliopsida</taxon>
        <taxon>eudicotyledons</taxon>
        <taxon>Gunneridae</taxon>
        <taxon>Pentapetalae</taxon>
        <taxon>rosids</taxon>
        <taxon>fabids</taxon>
        <taxon>Malpighiales</taxon>
        <taxon>Salicaceae</taxon>
        <taxon>Saliceae</taxon>
        <taxon>Populus</taxon>
    </lineage>
</organism>
<proteinExistence type="predicted"/>
<comment type="caution">
    <text evidence="1">The sequence shown here is derived from an EMBL/GenBank/DDBJ whole genome shotgun (WGS) entry which is preliminary data.</text>
</comment>
<evidence type="ECO:0000313" key="1">
    <source>
        <dbReference type="EMBL" id="TKS06838.1"/>
    </source>
</evidence>
<gene>
    <name evidence="1" type="ORF">D5086_0000120350</name>
</gene>
<name>A0A4U5Q920_POPAL</name>